<evidence type="ECO:0000256" key="10">
    <source>
        <dbReference type="RuleBase" id="RU361207"/>
    </source>
</evidence>
<dbReference type="Pfam" id="PF02446">
    <property type="entry name" value="Glyco_hydro_77"/>
    <property type="match status" value="1"/>
</dbReference>
<evidence type="ECO:0000256" key="1">
    <source>
        <dbReference type="ARBA" id="ARBA00000439"/>
    </source>
</evidence>
<keyword evidence="12" id="KW-1185">Reference proteome</keyword>
<dbReference type="Proteomes" id="UP001379533">
    <property type="component" value="Chromosome"/>
</dbReference>
<evidence type="ECO:0000256" key="6">
    <source>
        <dbReference type="ARBA" id="ARBA00022679"/>
    </source>
</evidence>
<dbReference type="InterPro" id="IPR017853">
    <property type="entry name" value="GH"/>
</dbReference>
<dbReference type="RefSeq" id="WP_394848398.1">
    <property type="nucleotide sequence ID" value="NZ_CP089982.1"/>
</dbReference>
<evidence type="ECO:0000256" key="8">
    <source>
        <dbReference type="ARBA" id="ARBA00031423"/>
    </source>
</evidence>
<dbReference type="PANTHER" id="PTHR32438">
    <property type="entry name" value="4-ALPHA-GLUCANOTRANSFERASE DPE1, CHLOROPLASTIC/AMYLOPLASTIC"/>
    <property type="match status" value="1"/>
</dbReference>
<evidence type="ECO:0000256" key="7">
    <source>
        <dbReference type="ARBA" id="ARBA00023277"/>
    </source>
</evidence>
<protein>
    <recommendedName>
        <fullName evidence="4 10">4-alpha-glucanotransferase</fullName>
        <ecNumber evidence="3 10">2.4.1.25</ecNumber>
    </recommendedName>
    <alternativeName>
        <fullName evidence="8 10">Amylomaltase</fullName>
    </alternativeName>
    <alternativeName>
        <fullName evidence="9 10">Disproportionating enzyme</fullName>
    </alternativeName>
</protein>
<keyword evidence="5 10" id="KW-0328">Glycosyltransferase</keyword>
<dbReference type="EC" id="2.4.1.25" evidence="3 10"/>
<dbReference type="PANTHER" id="PTHR32438:SF5">
    <property type="entry name" value="4-ALPHA-GLUCANOTRANSFERASE DPE1, CHLOROPLASTIC_AMYLOPLASTIC"/>
    <property type="match status" value="1"/>
</dbReference>
<reference evidence="11 12" key="1">
    <citation type="submission" date="2021-12" db="EMBL/GenBank/DDBJ databases">
        <title>Discovery of the Pendulisporaceae a myxobacterial family with distinct sporulation behavior and unique specialized metabolism.</title>
        <authorList>
            <person name="Garcia R."/>
            <person name="Popoff A."/>
            <person name="Bader C.D."/>
            <person name="Loehr J."/>
            <person name="Walesch S."/>
            <person name="Walt C."/>
            <person name="Boldt J."/>
            <person name="Bunk B."/>
            <person name="Haeckl F.J.F.P.J."/>
            <person name="Gunesch A.P."/>
            <person name="Birkelbach J."/>
            <person name="Nuebel U."/>
            <person name="Pietschmann T."/>
            <person name="Bach T."/>
            <person name="Mueller R."/>
        </authorList>
    </citation>
    <scope>NUCLEOTIDE SEQUENCE [LARGE SCALE GENOMIC DNA]</scope>
    <source>
        <strain evidence="11 12">MSr12523</strain>
    </source>
</reference>
<sequence>MTRLAGCTIPLFSLRTHRSWGIGQISDLVPTAKWLLTGGMRLLQILPPYELCEGETSPYGARTAFGIDPVYIDLADVEDLGDPEALLDEAGRRELARVRDASRVDYAAVRALKAGVLRQKFAHFYEHEWLRGTARGQELRTFIERERDWEDDLALYVALRESHQQHAWDLWPEGERNRDPEALAAKSQQLAPRILEHQYGQWMAHRQWQRARVGLTELGVELMGDLPFVVGHESADVWSHAHQFRKDVTLGAPPDAFSPEGQDWGLPAYDWAAMDADDLGWLVARTRHAAKLYDRFRLDHVVGYFRMFVTPKQGHISKGTFDPATEAGQIERGRGLLRRMADEAHPAKLIAEDLGKIPDFVREALRDLEMPGYRVIPWERDYVRHVYRTPDEFQEVSVASWSTHDTAPITSWWNELQAWEREGLSEVAGIKPTAREDERWLGLMRSLLHARSDLTLVLGAEILNEDVRINTPGTVGPENWTYRLPKPVEDLERDPIVGSRMGALLALAKSSGRIE</sequence>
<name>A0ABZ2KGT1_9BACT</name>
<evidence type="ECO:0000256" key="2">
    <source>
        <dbReference type="ARBA" id="ARBA00005684"/>
    </source>
</evidence>
<evidence type="ECO:0000256" key="9">
    <source>
        <dbReference type="ARBA" id="ARBA00031501"/>
    </source>
</evidence>
<keyword evidence="6 10" id="KW-0808">Transferase</keyword>
<organism evidence="11 12">
    <name type="scientific">Pendulispora brunnea</name>
    <dbReference type="NCBI Taxonomy" id="2905690"/>
    <lineage>
        <taxon>Bacteria</taxon>
        <taxon>Pseudomonadati</taxon>
        <taxon>Myxococcota</taxon>
        <taxon>Myxococcia</taxon>
        <taxon>Myxococcales</taxon>
        <taxon>Sorangiineae</taxon>
        <taxon>Pendulisporaceae</taxon>
        <taxon>Pendulispora</taxon>
    </lineage>
</organism>
<comment type="similarity">
    <text evidence="2 10">Belongs to the disproportionating enzyme family.</text>
</comment>
<gene>
    <name evidence="11" type="primary">malQ</name>
    <name evidence="11" type="ORF">LZC95_13170</name>
</gene>
<evidence type="ECO:0000256" key="3">
    <source>
        <dbReference type="ARBA" id="ARBA00012560"/>
    </source>
</evidence>
<dbReference type="InterPro" id="IPR003385">
    <property type="entry name" value="Glyco_hydro_77"/>
</dbReference>
<dbReference type="GO" id="GO:0004134">
    <property type="term" value="F:4-alpha-glucanotransferase activity"/>
    <property type="evidence" value="ECO:0007669"/>
    <property type="project" value="UniProtKB-EC"/>
</dbReference>
<evidence type="ECO:0000313" key="12">
    <source>
        <dbReference type="Proteomes" id="UP001379533"/>
    </source>
</evidence>
<evidence type="ECO:0000256" key="5">
    <source>
        <dbReference type="ARBA" id="ARBA00022676"/>
    </source>
</evidence>
<dbReference type="SUPFAM" id="SSF51445">
    <property type="entry name" value="(Trans)glycosidases"/>
    <property type="match status" value="1"/>
</dbReference>
<dbReference type="EMBL" id="CP089982">
    <property type="protein sequence ID" value="WXA97781.1"/>
    <property type="molecule type" value="Genomic_DNA"/>
</dbReference>
<dbReference type="Gene3D" id="3.20.20.80">
    <property type="entry name" value="Glycosidases"/>
    <property type="match status" value="1"/>
</dbReference>
<evidence type="ECO:0000256" key="4">
    <source>
        <dbReference type="ARBA" id="ARBA00020295"/>
    </source>
</evidence>
<evidence type="ECO:0000313" key="11">
    <source>
        <dbReference type="EMBL" id="WXA97781.1"/>
    </source>
</evidence>
<proteinExistence type="inferred from homology"/>
<accession>A0ABZ2KGT1</accession>
<keyword evidence="7 10" id="KW-0119">Carbohydrate metabolism</keyword>
<comment type="catalytic activity">
    <reaction evidence="1 10">
        <text>Transfers a segment of a (1-&gt;4)-alpha-D-glucan to a new position in an acceptor, which may be glucose or a (1-&gt;4)-alpha-D-glucan.</text>
        <dbReference type="EC" id="2.4.1.25"/>
    </reaction>
</comment>
<dbReference type="NCBIfam" id="TIGR00217">
    <property type="entry name" value="malQ"/>
    <property type="match status" value="1"/>
</dbReference>